<evidence type="ECO:0000313" key="4">
    <source>
        <dbReference type="Proteomes" id="UP000002385"/>
    </source>
</evidence>
<sequence>MAVLMAVIMAVVVPAASVGVAVPVIMVMMSMSVMTMSVMRMGFVAVMMMVVAALAVIVRSLFRLERAVHRLGRAAGPADQFGGAGRHIENLRPDLRGDVLAAELPGEPQQAGWIAGPDLQKRFFGGTHGHEAPVLELQRIAVLKARGTIQVEIDGQAPRRGQVRMRLAPGGVVEGHRVDDEIGPNGGLADDQAGFGHGDPRIGARRQRAETGRFCNRRAFRWQAQGEKSCADATCPNLGRFMCRRWRPVTNQGQNGAPRRQMARSPMHKGVRTTMKRLIAAALAGSLALSLGACNTPQDRALGGAALGAGLGAAVGGLATGRAGGALAGAAIGGAGGAIAGAATAPRCPYGTFRDEYGNVYCR</sequence>
<dbReference type="AlphaFoldDB" id="B7L234"/>
<dbReference type="AntiFam" id="ANF00221">
    <property type="entry name" value="Shadow ORF (opposite ureE)"/>
</dbReference>
<evidence type="ECO:0000313" key="3">
    <source>
        <dbReference type="EMBL" id="ACK81824.1"/>
    </source>
</evidence>
<dbReference type="HOGENOM" id="CLU_762477_0_0_5"/>
<reference evidence="3 4" key="2">
    <citation type="journal article" date="2012" name="J. Bacteriol.">
        <title>Complete genome sequences of six strains of the genus Methylobacterium.</title>
        <authorList>
            <person name="Marx C.J."/>
            <person name="Bringel F."/>
            <person name="Chistoserdova L."/>
            <person name="Moulin L."/>
            <person name="Farhan Ul Haque M."/>
            <person name="Fleischman D.E."/>
            <person name="Gruffaz C."/>
            <person name="Jourand P."/>
            <person name="Knief C."/>
            <person name="Lee M.C."/>
            <person name="Muller E.E."/>
            <person name="Nadalig T."/>
            <person name="Peyraud R."/>
            <person name="Roselli S."/>
            <person name="Russ L."/>
            <person name="Goodwin L.A."/>
            <person name="Ivanova N."/>
            <person name="Kyrpides N."/>
            <person name="Lajus A."/>
            <person name="Land M.L."/>
            <person name="Medigue C."/>
            <person name="Mikhailova N."/>
            <person name="Nolan M."/>
            <person name="Woyke T."/>
            <person name="Stolyar S."/>
            <person name="Vorholt J.A."/>
            <person name="Vuilleumier S."/>
        </authorList>
    </citation>
    <scope>NUCLEOTIDE SEQUENCE [LARGE SCALE GENOMIC DNA]</scope>
    <source>
        <strain evidence="4">CM4 / NCIMB 13688</strain>
    </source>
</reference>
<feature type="transmembrane region" description="Helical" evidence="2">
    <location>
        <begin position="37"/>
        <end position="62"/>
    </location>
</feature>
<reference evidence="4" key="1">
    <citation type="submission" date="2008-12" db="EMBL/GenBank/DDBJ databases">
        <title>Complete sequence of chromosome of Methylobacterium chloromethanicum CM4.</title>
        <authorList>
            <consortium name="US DOE Joint Genome Institute"/>
            <person name="Lucas S."/>
            <person name="Copeland A."/>
            <person name="Lapidus A."/>
            <person name="Glavina del Rio T."/>
            <person name="Dalin E."/>
            <person name="Tice H."/>
            <person name="Bruce D."/>
            <person name="Goodwin L."/>
            <person name="Pitluck S."/>
            <person name="Chertkov O."/>
            <person name="Brettin T."/>
            <person name="Detter J.C."/>
            <person name="Han C."/>
            <person name="Larimer F."/>
            <person name="Land M."/>
            <person name="Hauser L."/>
            <person name="Kyrpides N."/>
            <person name="Mikhailova N."/>
            <person name="Marx C."/>
            <person name="Richardson P."/>
        </authorList>
    </citation>
    <scope>NUCLEOTIDE SEQUENCE [LARGE SCALE GENOMIC DNA]</scope>
    <source>
        <strain evidence="4">CM4 / NCIMB 13688</strain>
    </source>
</reference>
<dbReference type="EMBL" id="CP001298">
    <property type="protein sequence ID" value="ACK81824.1"/>
    <property type="molecule type" value="Genomic_DNA"/>
</dbReference>
<organism evidence="3 4">
    <name type="scientific">Methylorubrum extorquens (strain CM4 / NCIMB 13688)</name>
    <name type="common">Methylobacterium extorquens</name>
    <dbReference type="NCBI Taxonomy" id="440085"/>
    <lineage>
        <taxon>Bacteria</taxon>
        <taxon>Pseudomonadati</taxon>
        <taxon>Pseudomonadota</taxon>
        <taxon>Alphaproteobacteria</taxon>
        <taxon>Hyphomicrobiales</taxon>
        <taxon>Methylobacteriaceae</taxon>
        <taxon>Methylorubrum</taxon>
    </lineage>
</organism>
<keyword evidence="2" id="KW-1133">Transmembrane helix</keyword>
<protein>
    <recommendedName>
        <fullName evidence="5">Glycine zipper domain-containing protein</fullName>
    </recommendedName>
</protein>
<dbReference type="KEGG" id="mch:Mchl_0906"/>
<feature type="region of interest" description="Disordered" evidence="1">
    <location>
        <begin position="175"/>
        <end position="201"/>
    </location>
</feature>
<evidence type="ECO:0008006" key="5">
    <source>
        <dbReference type="Google" id="ProtNLM"/>
    </source>
</evidence>
<dbReference type="Proteomes" id="UP000002385">
    <property type="component" value="Chromosome"/>
</dbReference>
<keyword evidence="2" id="KW-0472">Membrane</keyword>
<accession>B7L234</accession>
<evidence type="ECO:0000256" key="1">
    <source>
        <dbReference type="SAM" id="MobiDB-lite"/>
    </source>
</evidence>
<gene>
    <name evidence="3" type="ordered locus">Mchl_0906</name>
</gene>
<evidence type="ECO:0000256" key="2">
    <source>
        <dbReference type="SAM" id="Phobius"/>
    </source>
</evidence>
<proteinExistence type="predicted"/>
<name>B7L234_METC4</name>
<keyword evidence="2" id="KW-0812">Transmembrane</keyword>